<feature type="domain" description="Glucose-methanol-choline oxidoreductase N-terminal" evidence="10">
    <location>
        <begin position="242"/>
        <end position="256"/>
    </location>
</feature>
<feature type="binding site" evidence="7">
    <location>
        <begin position="497"/>
        <end position="498"/>
    </location>
    <ligand>
        <name>FAD</name>
        <dbReference type="ChEBI" id="CHEBI:57692"/>
    </ligand>
</feature>
<evidence type="ECO:0000256" key="2">
    <source>
        <dbReference type="ARBA" id="ARBA00010790"/>
    </source>
</evidence>
<feature type="active site" description="Proton donor" evidence="6">
    <location>
        <position position="498"/>
    </location>
</feature>
<dbReference type="EMBL" id="AZHB01000043">
    <property type="protein sequence ID" value="OAA52935.1"/>
    <property type="molecule type" value="Genomic_DNA"/>
</dbReference>
<dbReference type="InterPro" id="IPR007867">
    <property type="entry name" value="GMC_OxRtase_C"/>
</dbReference>
<feature type="domain" description="Glucose-methanol-choline oxidoreductase N-terminal" evidence="9">
    <location>
        <begin position="94"/>
        <end position="117"/>
    </location>
</feature>
<dbReference type="PANTHER" id="PTHR11552:SF201">
    <property type="entry name" value="GLUCOSE-METHANOL-CHOLINE OXIDOREDUCTASE N-TERMINAL DOMAIN-CONTAINING PROTEIN"/>
    <property type="match status" value="1"/>
</dbReference>
<evidence type="ECO:0000256" key="8">
    <source>
        <dbReference type="RuleBase" id="RU003968"/>
    </source>
</evidence>
<dbReference type="Pfam" id="PF00732">
    <property type="entry name" value="GMC_oxred_N"/>
    <property type="match status" value="1"/>
</dbReference>
<dbReference type="InterPro" id="IPR036188">
    <property type="entry name" value="FAD/NAD-bd_sf"/>
</dbReference>
<sequence>MRSEYQTSSDAFVKRRFDYIVIGGGTAGLAVASRLAERTHLQVGVLEAGRSVEGDDNVQVPAFYGRSLQGENDWCHRTAPQDGLAGRTLPWPRGKTLGGTSALNFMTWVRASRQDYDAWEELGNPGWGWDSLLEYSASHSLWHRTLNAVGIPTNVAHTAGSNVGVWTNINSVDPRTAKRSYATSYLDSEPKRPNLHVLTGAHVKRVVLDADGTRIAARGVLFECGGQEFEVSARQEIIVSAGTVQSPQILESSGIGNPDVLDQVGVPVRVKSPMVGENLQEHIMLATIFEVDPTLANPDDLSDDVYAARAREEYNAARRGPLTVLPCSICYVPLKDILPQPVLADIKARAQLHSAYGAEKTAIVIDRLGNDTELGHMEYIFDLGNWSPYFKGEAGKKYGTMLQILQYPFSVGSIHLRPYRASSEGAKELHIDPGYYHGKHGQLDAEIMQKGTRFLRKIVETEPLANIIHRPVAPTTEDFQDDGRMCNWIAENTITDWHPVGTCAMGGDAGVEGGVVNERLQVYGVENLRVIDASVMPLQISAHLQATVYAIAEKGAAMILEDLDKAQ</sequence>
<dbReference type="Proteomes" id="UP000076744">
    <property type="component" value="Unassembled WGS sequence"/>
</dbReference>
<dbReference type="PROSITE" id="PS00623">
    <property type="entry name" value="GMC_OXRED_1"/>
    <property type="match status" value="1"/>
</dbReference>
<dbReference type="InterPro" id="IPR012132">
    <property type="entry name" value="GMC_OxRdtase"/>
</dbReference>
<proteinExistence type="inferred from homology"/>
<keyword evidence="3 8" id="KW-0285">Flavoprotein</keyword>
<evidence type="ECO:0000259" key="9">
    <source>
        <dbReference type="PROSITE" id="PS00623"/>
    </source>
</evidence>
<dbReference type="PROSITE" id="PS00624">
    <property type="entry name" value="GMC_OXRED_2"/>
    <property type="match status" value="1"/>
</dbReference>
<keyword evidence="12" id="KW-1185">Reference proteome</keyword>
<dbReference type="GeneID" id="30025505"/>
<dbReference type="SUPFAM" id="SSF51905">
    <property type="entry name" value="FAD/NAD(P)-binding domain"/>
    <property type="match status" value="1"/>
</dbReference>
<accession>A0A162I6G7</accession>
<comment type="similarity">
    <text evidence="2 8">Belongs to the GMC oxidoreductase family.</text>
</comment>
<keyword evidence="5" id="KW-0560">Oxidoreductase</keyword>
<evidence type="ECO:0000256" key="6">
    <source>
        <dbReference type="PIRSR" id="PIRSR000137-1"/>
    </source>
</evidence>
<dbReference type="Pfam" id="PF05199">
    <property type="entry name" value="GMC_oxred_C"/>
    <property type="match status" value="1"/>
</dbReference>
<dbReference type="SUPFAM" id="SSF54373">
    <property type="entry name" value="FAD-linked reductases, C-terminal domain"/>
    <property type="match status" value="1"/>
</dbReference>
<evidence type="ECO:0000259" key="10">
    <source>
        <dbReference type="PROSITE" id="PS00624"/>
    </source>
</evidence>
<dbReference type="STRING" id="1081104.A0A162I6G7"/>
<evidence type="ECO:0000256" key="3">
    <source>
        <dbReference type="ARBA" id="ARBA00022630"/>
    </source>
</evidence>
<gene>
    <name evidence="11" type="ORF">ISF_09213</name>
</gene>
<comment type="caution">
    <text evidence="11">The sequence shown here is derived from an EMBL/GenBank/DDBJ whole genome shotgun (WGS) entry which is preliminary data.</text>
</comment>
<evidence type="ECO:0000256" key="5">
    <source>
        <dbReference type="ARBA" id="ARBA00023002"/>
    </source>
</evidence>
<dbReference type="PANTHER" id="PTHR11552">
    <property type="entry name" value="GLUCOSE-METHANOL-CHOLINE GMC OXIDOREDUCTASE"/>
    <property type="match status" value="1"/>
</dbReference>
<evidence type="ECO:0000256" key="7">
    <source>
        <dbReference type="PIRSR" id="PIRSR000137-2"/>
    </source>
</evidence>
<dbReference type="Gene3D" id="3.30.560.10">
    <property type="entry name" value="Glucose Oxidase, domain 3"/>
    <property type="match status" value="2"/>
</dbReference>
<name>A0A162I6G7_CORFA</name>
<dbReference type="InterPro" id="IPR027424">
    <property type="entry name" value="Glucose_Oxidase_domain_2"/>
</dbReference>
<dbReference type="RefSeq" id="XP_018700024.1">
    <property type="nucleotide sequence ID" value="XM_018852816.1"/>
</dbReference>
<evidence type="ECO:0000313" key="11">
    <source>
        <dbReference type="EMBL" id="OAA52935.1"/>
    </source>
</evidence>
<evidence type="ECO:0000256" key="1">
    <source>
        <dbReference type="ARBA" id="ARBA00001974"/>
    </source>
</evidence>
<dbReference type="Gene3D" id="4.10.450.10">
    <property type="entry name" value="Glucose Oxidase, domain 2"/>
    <property type="match status" value="2"/>
</dbReference>
<dbReference type="GO" id="GO:0050660">
    <property type="term" value="F:flavin adenine dinucleotide binding"/>
    <property type="evidence" value="ECO:0007669"/>
    <property type="project" value="InterPro"/>
</dbReference>
<dbReference type="OrthoDB" id="269227at2759"/>
<evidence type="ECO:0000313" key="12">
    <source>
        <dbReference type="Proteomes" id="UP000076744"/>
    </source>
</evidence>
<organism evidence="11 12">
    <name type="scientific">Cordyceps fumosorosea (strain ARSEF 2679)</name>
    <name type="common">Isaria fumosorosea</name>
    <dbReference type="NCBI Taxonomy" id="1081104"/>
    <lineage>
        <taxon>Eukaryota</taxon>
        <taxon>Fungi</taxon>
        <taxon>Dikarya</taxon>
        <taxon>Ascomycota</taxon>
        <taxon>Pezizomycotina</taxon>
        <taxon>Sordariomycetes</taxon>
        <taxon>Hypocreomycetidae</taxon>
        <taxon>Hypocreales</taxon>
        <taxon>Cordycipitaceae</taxon>
        <taxon>Cordyceps</taxon>
    </lineage>
</organism>
<dbReference type="Gene3D" id="3.50.50.60">
    <property type="entry name" value="FAD/NAD(P)-binding domain"/>
    <property type="match status" value="2"/>
</dbReference>
<feature type="active site" description="Proton acceptor" evidence="6">
    <location>
        <position position="543"/>
    </location>
</feature>
<feature type="binding site" evidence="7">
    <location>
        <position position="203"/>
    </location>
    <ligand>
        <name>FAD</name>
        <dbReference type="ChEBI" id="CHEBI:57692"/>
    </ligand>
</feature>
<feature type="binding site" evidence="7">
    <location>
        <position position="100"/>
    </location>
    <ligand>
        <name>FAD</name>
        <dbReference type="ChEBI" id="CHEBI:57692"/>
    </ligand>
</feature>
<dbReference type="GO" id="GO:0016614">
    <property type="term" value="F:oxidoreductase activity, acting on CH-OH group of donors"/>
    <property type="evidence" value="ECO:0007669"/>
    <property type="project" value="InterPro"/>
</dbReference>
<comment type="cofactor">
    <cofactor evidence="1 7">
        <name>FAD</name>
        <dbReference type="ChEBI" id="CHEBI:57692"/>
    </cofactor>
</comment>
<dbReference type="PIRSF" id="PIRSF000137">
    <property type="entry name" value="Alcohol_oxidase"/>
    <property type="match status" value="1"/>
</dbReference>
<reference evidence="11 12" key="1">
    <citation type="journal article" date="2016" name="Genome Biol. Evol.">
        <title>Divergent and convergent evolution of fungal pathogenicity.</title>
        <authorList>
            <person name="Shang Y."/>
            <person name="Xiao G."/>
            <person name="Zheng P."/>
            <person name="Cen K."/>
            <person name="Zhan S."/>
            <person name="Wang C."/>
        </authorList>
    </citation>
    <scope>NUCLEOTIDE SEQUENCE [LARGE SCALE GENOMIC DNA]</scope>
    <source>
        <strain evidence="11 12">ARSEF 2679</strain>
    </source>
</reference>
<protein>
    <submittedName>
        <fullName evidence="11">Glucose-methanol-choline oxidoreductase</fullName>
    </submittedName>
</protein>
<dbReference type="InterPro" id="IPR000172">
    <property type="entry name" value="GMC_OxRdtase_N"/>
</dbReference>
<dbReference type="AlphaFoldDB" id="A0A162I6G7"/>
<keyword evidence="4 7" id="KW-0274">FAD</keyword>
<evidence type="ECO:0000256" key="4">
    <source>
        <dbReference type="ARBA" id="ARBA00022827"/>
    </source>
</evidence>